<keyword evidence="1" id="KW-0812">Transmembrane</keyword>
<evidence type="ECO:0000259" key="2">
    <source>
        <dbReference type="PROSITE" id="PS51677"/>
    </source>
</evidence>
<dbReference type="RefSeq" id="WP_003517623.1">
    <property type="nucleotide sequence ID" value="NZ_CP013828.1"/>
</dbReference>
<evidence type="ECO:0000313" key="4">
    <source>
        <dbReference type="Proteomes" id="UP000223596"/>
    </source>
</evidence>
<keyword evidence="1" id="KW-1133">Transmembrane helix</keyword>
<protein>
    <submittedName>
        <fullName evidence="3">Polysaccharide deacetylase family sporulation protein PdaB</fullName>
    </submittedName>
</protein>
<dbReference type="Proteomes" id="UP000223596">
    <property type="component" value="Unassembled WGS sequence"/>
</dbReference>
<dbReference type="SUPFAM" id="SSF88713">
    <property type="entry name" value="Glycoside hydrolase/deacetylase"/>
    <property type="match status" value="1"/>
</dbReference>
<evidence type="ECO:0000313" key="3">
    <source>
        <dbReference type="EMBL" id="PFH02961.1"/>
    </source>
</evidence>
<dbReference type="GO" id="GO:0016810">
    <property type="term" value="F:hydrolase activity, acting on carbon-nitrogen (but not peptide) bonds"/>
    <property type="evidence" value="ECO:0007669"/>
    <property type="project" value="InterPro"/>
</dbReference>
<name>A0AB36THA2_ACETH</name>
<dbReference type="InterPro" id="IPR050248">
    <property type="entry name" value="Polysacc_deacetylase_ArnD"/>
</dbReference>
<dbReference type="EMBL" id="PDBW01000001">
    <property type="protein sequence ID" value="PFH02961.1"/>
    <property type="molecule type" value="Genomic_DNA"/>
</dbReference>
<feature type="transmembrane region" description="Helical" evidence="1">
    <location>
        <begin position="12"/>
        <end position="30"/>
    </location>
</feature>
<proteinExistence type="predicted"/>
<keyword evidence="1" id="KW-0472">Membrane</keyword>
<dbReference type="InterPro" id="IPR011330">
    <property type="entry name" value="Glyco_hydro/deAcase_b/a-brl"/>
</dbReference>
<feature type="domain" description="NodB homology" evidence="2">
    <location>
        <begin position="55"/>
        <end position="233"/>
    </location>
</feature>
<reference evidence="3 4" key="1">
    <citation type="submission" date="2017-09" db="EMBL/GenBank/DDBJ databases">
        <title>Evaluation of Pacific Biosciences Sequencing Technology to Finishing C. thermocellum Genome Sequences.</title>
        <authorList>
            <person name="Brown S."/>
        </authorList>
    </citation>
    <scope>NUCLEOTIDE SEQUENCE [LARGE SCALE GENOMIC DNA]</scope>
    <source>
        <strain evidence="3 4">AD2</strain>
    </source>
</reference>
<dbReference type="Gene3D" id="3.20.20.370">
    <property type="entry name" value="Glycoside hydrolase/deacetylase"/>
    <property type="match status" value="1"/>
</dbReference>
<dbReference type="Pfam" id="PF01522">
    <property type="entry name" value="Polysacc_deac_1"/>
    <property type="match status" value="1"/>
</dbReference>
<comment type="caution">
    <text evidence="3">The sequence shown here is derived from an EMBL/GenBank/DDBJ whole genome shotgun (WGS) entry which is preliminary data.</text>
</comment>
<evidence type="ECO:0000256" key="1">
    <source>
        <dbReference type="SAM" id="Phobius"/>
    </source>
</evidence>
<gene>
    <name evidence="3" type="ORF">M972_111755</name>
</gene>
<dbReference type="GO" id="GO:0016020">
    <property type="term" value="C:membrane"/>
    <property type="evidence" value="ECO:0007669"/>
    <property type="project" value="TreeGrafter"/>
</dbReference>
<dbReference type="GO" id="GO:0005975">
    <property type="term" value="P:carbohydrate metabolic process"/>
    <property type="evidence" value="ECO:0007669"/>
    <property type="project" value="InterPro"/>
</dbReference>
<sequence>MKFYVVKVNNLIKYAFLAVIVLAVSFFVYFSREDVVGAFQQKREIPIYSVDYPEKKVALTFDCAWGSEDIPDILNTLREHDVKATFFIIGVWAEKNPDEVKMIADEGHDVANHSYSHYKMSSLNSSAIKSEILKCDRVLKKITGKDVELFRPPYGDYNNDVVRIARELNHYTIQWDVDSLDWKPGITAEEIKNRVLKNVNKGSIILFHNDTKHTAKILPEIITSLKQKGYGFIPVSQMIMRENYEIDYRGRQIKKQ</sequence>
<dbReference type="GeneID" id="35804953"/>
<dbReference type="PROSITE" id="PS51677">
    <property type="entry name" value="NODB"/>
    <property type="match status" value="1"/>
</dbReference>
<dbReference type="PANTHER" id="PTHR10587">
    <property type="entry name" value="GLYCOSYL TRANSFERASE-RELATED"/>
    <property type="match status" value="1"/>
</dbReference>
<dbReference type="AlphaFoldDB" id="A0AB36THA2"/>
<dbReference type="InterPro" id="IPR002509">
    <property type="entry name" value="NODB_dom"/>
</dbReference>
<organism evidence="3 4">
    <name type="scientific">Acetivibrio thermocellus AD2</name>
    <dbReference type="NCBI Taxonomy" id="1138384"/>
    <lineage>
        <taxon>Bacteria</taxon>
        <taxon>Bacillati</taxon>
        <taxon>Bacillota</taxon>
        <taxon>Clostridia</taxon>
        <taxon>Eubacteriales</taxon>
        <taxon>Oscillospiraceae</taxon>
        <taxon>Acetivibrio</taxon>
    </lineage>
</organism>
<dbReference type="PANTHER" id="PTHR10587:SF128">
    <property type="entry name" value="POLYSACCHARIDE DEACETYLASE PDAB-RELATED"/>
    <property type="match status" value="1"/>
</dbReference>
<accession>A0AB36THA2</accession>